<reference evidence="2 3" key="1">
    <citation type="journal article" date="2017" name="Genome Biol.">
        <title>New reference genome sequences of hot pepper reveal the massive evolution of plant disease-resistance genes by retroduplication.</title>
        <authorList>
            <person name="Kim S."/>
            <person name="Park J."/>
            <person name="Yeom S.I."/>
            <person name="Kim Y.M."/>
            <person name="Seo E."/>
            <person name="Kim K.T."/>
            <person name="Kim M.S."/>
            <person name="Lee J.M."/>
            <person name="Cheong K."/>
            <person name="Shin H.S."/>
            <person name="Kim S.B."/>
            <person name="Han K."/>
            <person name="Lee J."/>
            <person name="Park M."/>
            <person name="Lee H.A."/>
            <person name="Lee H.Y."/>
            <person name="Lee Y."/>
            <person name="Oh S."/>
            <person name="Lee J.H."/>
            <person name="Choi E."/>
            <person name="Choi E."/>
            <person name="Lee S.E."/>
            <person name="Jeon J."/>
            <person name="Kim H."/>
            <person name="Choi G."/>
            <person name="Song H."/>
            <person name="Lee J."/>
            <person name="Lee S.C."/>
            <person name="Kwon J.K."/>
            <person name="Lee H.Y."/>
            <person name="Koo N."/>
            <person name="Hong Y."/>
            <person name="Kim R.W."/>
            <person name="Kang W.H."/>
            <person name="Huh J.H."/>
            <person name="Kang B.C."/>
            <person name="Yang T.J."/>
            <person name="Lee Y.H."/>
            <person name="Bennetzen J.L."/>
            <person name="Choi D."/>
        </authorList>
    </citation>
    <scope>NUCLEOTIDE SEQUENCE [LARGE SCALE GENOMIC DNA]</scope>
    <source>
        <strain evidence="3">cv. PBC81</strain>
    </source>
</reference>
<dbReference type="STRING" id="33114.A0A2G2VBQ7"/>
<organism evidence="2 3">
    <name type="scientific">Capsicum baccatum</name>
    <name type="common">Peruvian pepper</name>
    <dbReference type="NCBI Taxonomy" id="33114"/>
    <lineage>
        <taxon>Eukaryota</taxon>
        <taxon>Viridiplantae</taxon>
        <taxon>Streptophyta</taxon>
        <taxon>Embryophyta</taxon>
        <taxon>Tracheophyta</taxon>
        <taxon>Spermatophyta</taxon>
        <taxon>Magnoliopsida</taxon>
        <taxon>eudicotyledons</taxon>
        <taxon>Gunneridae</taxon>
        <taxon>Pentapetalae</taxon>
        <taxon>asterids</taxon>
        <taxon>lamiids</taxon>
        <taxon>Solanales</taxon>
        <taxon>Solanaceae</taxon>
        <taxon>Solanoideae</taxon>
        <taxon>Capsiceae</taxon>
        <taxon>Capsicum</taxon>
    </lineage>
</organism>
<feature type="region of interest" description="Disordered" evidence="1">
    <location>
        <begin position="102"/>
        <end position="134"/>
    </location>
</feature>
<dbReference type="EMBL" id="MLFT02000036">
    <property type="protein sequence ID" value="PHT30422.1"/>
    <property type="molecule type" value="Genomic_DNA"/>
</dbReference>
<accession>A0A2G2VBQ7</accession>
<evidence type="ECO:0000313" key="3">
    <source>
        <dbReference type="Proteomes" id="UP000224567"/>
    </source>
</evidence>
<gene>
    <name evidence="2" type="ORF">CQW23_30016</name>
</gene>
<sequence>MGVEHVEHVAAATRGRGMDVDHVEHITAAIRGRRRDIEHVAATTKQRGRSVEHVVAGARGRGKSIEHAAAAARGMGRGVEHVEHIVAAVRGRGRGVKHVATAARGRERGVEHAAATAVAGKGRGRPTKTPLGDIGVARRTPLHEWFENQTSYAPPNPFVSPVYAPPNPFVSPIHTLPNSHGSTGKRSKTVEMGVLITENGFTTYSPGLPSSRILHTGSAHPIRSADITGDLGYKSKIGVRWRGKKAMTENQLKVMRDEMRMNKRQKMTSLQSKQQ</sequence>
<dbReference type="OrthoDB" id="1305991at2759"/>
<dbReference type="AlphaFoldDB" id="A0A2G2VBQ7"/>
<proteinExistence type="predicted"/>
<keyword evidence="3" id="KW-1185">Reference proteome</keyword>
<name>A0A2G2VBQ7_CAPBA</name>
<comment type="caution">
    <text evidence="2">The sequence shown here is derived from an EMBL/GenBank/DDBJ whole genome shotgun (WGS) entry which is preliminary data.</text>
</comment>
<dbReference type="Proteomes" id="UP000224567">
    <property type="component" value="Unassembled WGS sequence"/>
</dbReference>
<protein>
    <submittedName>
        <fullName evidence="2">Uncharacterized protein</fullName>
    </submittedName>
</protein>
<reference evidence="3" key="2">
    <citation type="journal article" date="2017" name="J. Anim. Genet.">
        <title>Multiple reference genome sequences of hot pepper reveal the massive evolution of plant disease resistance genes by retroduplication.</title>
        <authorList>
            <person name="Kim S."/>
            <person name="Park J."/>
            <person name="Yeom S.-I."/>
            <person name="Kim Y.-M."/>
            <person name="Seo E."/>
            <person name="Kim K.-T."/>
            <person name="Kim M.-S."/>
            <person name="Lee J.M."/>
            <person name="Cheong K."/>
            <person name="Shin H.-S."/>
            <person name="Kim S.-B."/>
            <person name="Han K."/>
            <person name="Lee J."/>
            <person name="Park M."/>
            <person name="Lee H.-A."/>
            <person name="Lee H.-Y."/>
            <person name="Lee Y."/>
            <person name="Oh S."/>
            <person name="Lee J.H."/>
            <person name="Choi E."/>
            <person name="Choi E."/>
            <person name="Lee S.E."/>
            <person name="Jeon J."/>
            <person name="Kim H."/>
            <person name="Choi G."/>
            <person name="Song H."/>
            <person name="Lee J."/>
            <person name="Lee S.-C."/>
            <person name="Kwon J.-K."/>
            <person name="Lee H.-Y."/>
            <person name="Koo N."/>
            <person name="Hong Y."/>
            <person name="Kim R.W."/>
            <person name="Kang W.-H."/>
            <person name="Huh J.H."/>
            <person name="Kang B.-C."/>
            <person name="Yang T.-J."/>
            <person name="Lee Y.-H."/>
            <person name="Bennetzen J.L."/>
            <person name="Choi D."/>
        </authorList>
    </citation>
    <scope>NUCLEOTIDE SEQUENCE [LARGE SCALE GENOMIC DNA]</scope>
    <source>
        <strain evidence="3">cv. PBC81</strain>
    </source>
</reference>
<evidence type="ECO:0000313" key="2">
    <source>
        <dbReference type="EMBL" id="PHT30422.1"/>
    </source>
</evidence>
<evidence type="ECO:0000256" key="1">
    <source>
        <dbReference type="SAM" id="MobiDB-lite"/>
    </source>
</evidence>